<reference evidence="1 2" key="1">
    <citation type="submission" date="2014-04" db="EMBL/GenBank/DDBJ databases">
        <authorList>
            <consortium name="DOE Joint Genome Institute"/>
            <person name="Kuo A."/>
            <person name="Kohler A."/>
            <person name="Costa M.D."/>
            <person name="Nagy L.G."/>
            <person name="Floudas D."/>
            <person name="Copeland A."/>
            <person name="Barry K.W."/>
            <person name="Cichocki N."/>
            <person name="Veneault-Fourrey C."/>
            <person name="LaButti K."/>
            <person name="Lindquist E.A."/>
            <person name="Lipzen A."/>
            <person name="Lundell T."/>
            <person name="Morin E."/>
            <person name="Murat C."/>
            <person name="Sun H."/>
            <person name="Tunlid A."/>
            <person name="Henrissat B."/>
            <person name="Grigoriev I.V."/>
            <person name="Hibbett D.S."/>
            <person name="Martin F."/>
            <person name="Nordberg H.P."/>
            <person name="Cantor M.N."/>
            <person name="Hua S.X."/>
        </authorList>
    </citation>
    <scope>NUCLEOTIDE SEQUENCE [LARGE SCALE GENOMIC DNA]</scope>
    <source>
        <strain evidence="1 2">Marx 270</strain>
    </source>
</reference>
<evidence type="ECO:0000313" key="1">
    <source>
        <dbReference type="EMBL" id="KIO15049.1"/>
    </source>
</evidence>
<gene>
    <name evidence="1" type="ORF">M404DRAFT_198440</name>
</gene>
<dbReference type="Proteomes" id="UP000054217">
    <property type="component" value="Unassembled WGS sequence"/>
</dbReference>
<reference evidence="2" key="2">
    <citation type="submission" date="2015-01" db="EMBL/GenBank/DDBJ databases">
        <title>Evolutionary Origins and Diversification of the Mycorrhizal Mutualists.</title>
        <authorList>
            <consortium name="DOE Joint Genome Institute"/>
            <consortium name="Mycorrhizal Genomics Consortium"/>
            <person name="Kohler A."/>
            <person name="Kuo A."/>
            <person name="Nagy L.G."/>
            <person name="Floudas D."/>
            <person name="Copeland A."/>
            <person name="Barry K.W."/>
            <person name="Cichocki N."/>
            <person name="Veneault-Fourrey C."/>
            <person name="LaButti K."/>
            <person name="Lindquist E.A."/>
            <person name="Lipzen A."/>
            <person name="Lundell T."/>
            <person name="Morin E."/>
            <person name="Murat C."/>
            <person name="Riley R."/>
            <person name="Ohm R."/>
            <person name="Sun H."/>
            <person name="Tunlid A."/>
            <person name="Henrissat B."/>
            <person name="Grigoriev I.V."/>
            <person name="Hibbett D.S."/>
            <person name="Martin F."/>
        </authorList>
    </citation>
    <scope>NUCLEOTIDE SEQUENCE [LARGE SCALE GENOMIC DNA]</scope>
    <source>
        <strain evidence="2">Marx 270</strain>
    </source>
</reference>
<dbReference type="InParanoid" id="A0A0C3PZW0"/>
<proteinExistence type="predicted"/>
<evidence type="ECO:0000313" key="2">
    <source>
        <dbReference type="Proteomes" id="UP000054217"/>
    </source>
</evidence>
<organism evidence="1 2">
    <name type="scientific">Pisolithus tinctorius Marx 270</name>
    <dbReference type="NCBI Taxonomy" id="870435"/>
    <lineage>
        <taxon>Eukaryota</taxon>
        <taxon>Fungi</taxon>
        <taxon>Dikarya</taxon>
        <taxon>Basidiomycota</taxon>
        <taxon>Agaricomycotina</taxon>
        <taxon>Agaricomycetes</taxon>
        <taxon>Agaricomycetidae</taxon>
        <taxon>Boletales</taxon>
        <taxon>Sclerodermatineae</taxon>
        <taxon>Pisolithaceae</taxon>
        <taxon>Pisolithus</taxon>
    </lineage>
</organism>
<dbReference type="AlphaFoldDB" id="A0A0C3PZW0"/>
<accession>A0A0C3PZW0</accession>
<name>A0A0C3PZW0_PISTI</name>
<protein>
    <submittedName>
        <fullName evidence="1">Uncharacterized protein</fullName>
    </submittedName>
</protein>
<sequence length="72" mass="8057">MPSMYVYDGAFSQHRLIWNGTWAGQCWFYWISCVPGGVSSSGVPHPRSDVFLARAVHVFSSCSKAFPIWSLS</sequence>
<dbReference type="HOGENOM" id="CLU_2723186_0_0_1"/>
<keyword evidence="2" id="KW-1185">Reference proteome</keyword>
<dbReference type="EMBL" id="KN831944">
    <property type="protein sequence ID" value="KIO15049.1"/>
    <property type="molecule type" value="Genomic_DNA"/>
</dbReference>